<accession>A0A834C825</accession>
<sequence>MQIYFLLLQSKQLQLRSHSEHAQLRSHSEHAQLRSHSEHAQLRSHSEHAQLQFLPNRNRSFSVCCVFGAHAGSSFWRKIVVRVLIRLCHPPTTRRFLPVFMESLRFHDDQSGSASRLENSLGCKGPRRKREFIPEDRKDALYWEKRRKNNEAAKRSREKRRMSDYVLESHLMALKEENARLSAELLAIKLHFGLAPPATNMSQQSSQLHPLSPGGAHPIPATGSHLPPVQRNCLWGGRESSIMPNPPPPHPLLIPAYALHSMRGYSYLHAKCPANLFNLSWSSGAQSHSG</sequence>
<dbReference type="GO" id="GO:0003677">
    <property type="term" value="F:DNA binding"/>
    <property type="evidence" value="ECO:0007669"/>
    <property type="project" value="UniProtKB-KW"/>
</dbReference>
<reference evidence="7" key="1">
    <citation type="journal article" name="BMC Genomics">
        <title>Long-read sequencing and de novo genome assembly of marine medaka (Oryzias melastigma).</title>
        <authorList>
            <person name="Liang P."/>
            <person name="Saqib H.S.A."/>
            <person name="Ni X."/>
            <person name="Shen Y."/>
        </authorList>
    </citation>
    <scope>NUCLEOTIDE SEQUENCE</scope>
    <source>
        <strain evidence="7">Bigg-433</strain>
    </source>
</reference>
<dbReference type="EMBL" id="WKFB01000415">
    <property type="protein sequence ID" value="KAF6723783.1"/>
    <property type="molecule type" value="Genomic_DNA"/>
</dbReference>
<dbReference type="GO" id="GO:0005634">
    <property type="term" value="C:nucleus"/>
    <property type="evidence" value="ECO:0007669"/>
    <property type="project" value="TreeGrafter"/>
</dbReference>
<evidence type="ECO:0000256" key="1">
    <source>
        <dbReference type="ARBA" id="ARBA00006079"/>
    </source>
</evidence>
<dbReference type="InterPro" id="IPR004827">
    <property type="entry name" value="bZIP"/>
</dbReference>
<name>A0A834C825_ORYME</name>
<comment type="similarity">
    <text evidence="1">Belongs to the bZIP family. NFIL3 subfamily.</text>
</comment>
<evidence type="ECO:0000259" key="6">
    <source>
        <dbReference type="PROSITE" id="PS50217"/>
    </source>
</evidence>
<dbReference type="CDD" id="cd14694">
    <property type="entry name" value="bZIP_NFIL3"/>
    <property type="match status" value="1"/>
</dbReference>
<dbReference type="SUPFAM" id="SSF57959">
    <property type="entry name" value="Leucine zipper domain"/>
    <property type="match status" value="1"/>
</dbReference>
<dbReference type="AlphaFoldDB" id="A0A834C825"/>
<organism evidence="7 8">
    <name type="scientific">Oryzias melastigma</name>
    <name type="common">Marine medaka</name>
    <dbReference type="NCBI Taxonomy" id="30732"/>
    <lineage>
        <taxon>Eukaryota</taxon>
        <taxon>Metazoa</taxon>
        <taxon>Chordata</taxon>
        <taxon>Craniata</taxon>
        <taxon>Vertebrata</taxon>
        <taxon>Euteleostomi</taxon>
        <taxon>Actinopterygii</taxon>
        <taxon>Neopterygii</taxon>
        <taxon>Teleostei</taxon>
        <taxon>Neoteleostei</taxon>
        <taxon>Acanthomorphata</taxon>
        <taxon>Ovalentaria</taxon>
        <taxon>Atherinomorphae</taxon>
        <taxon>Beloniformes</taxon>
        <taxon>Adrianichthyidae</taxon>
        <taxon>Oryziinae</taxon>
        <taxon>Oryzias</taxon>
    </lineage>
</organism>
<evidence type="ECO:0000313" key="8">
    <source>
        <dbReference type="Proteomes" id="UP000646548"/>
    </source>
</evidence>
<keyword evidence="4" id="KW-0804">Transcription</keyword>
<dbReference type="InterPro" id="IPR046347">
    <property type="entry name" value="bZIP_sf"/>
</dbReference>
<dbReference type="Pfam" id="PF07716">
    <property type="entry name" value="bZIP_2"/>
    <property type="match status" value="1"/>
</dbReference>
<keyword evidence="2" id="KW-0805">Transcription regulation</keyword>
<dbReference type="Gene3D" id="1.20.5.170">
    <property type="match status" value="1"/>
</dbReference>
<dbReference type="Proteomes" id="UP000646548">
    <property type="component" value="Unassembled WGS sequence"/>
</dbReference>
<dbReference type="SMART" id="SM00338">
    <property type="entry name" value="BRLZ"/>
    <property type="match status" value="1"/>
</dbReference>
<dbReference type="GO" id="GO:0007623">
    <property type="term" value="P:circadian rhythm"/>
    <property type="evidence" value="ECO:0007669"/>
    <property type="project" value="TreeGrafter"/>
</dbReference>
<protein>
    <submittedName>
        <fullName evidence="7">Nuclear factor interleukin-3-regulated protein</fullName>
    </submittedName>
</protein>
<evidence type="ECO:0000256" key="4">
    <source>
        <dbReference type="ARBA" id="ARBA00023163"/>
    </source>
</evidence>
<comment type="caution">
    <text evidence="7">The sequence shown here is derived from an EMBL/GenBank/DDBJ whole genome shotgun (WGS) entry which is preliminary data.</text>
</comment>
<evidence type="ECO:0000256" key="5">
    <source>
        <dbReference type="ARBA" id="ARBA00023242"/>
    </source>
</evidence>
<proteinExistence type="inferred from homology"/>
<evidence type="ECO:0000313" key="7">
    <source>
        <dbReference type="EMBL" id="KAF6723783.1"/>
    </source>
</evidence>
<gene>
    <name evidence="7" type="ORF">FQA47_019439</name>
</gene>
<dbReference type="InterPro" id="IPR047106">
    <property type="entry name" value="NFIL3-like_bZIP"/>
</dbReference>
<feature type="domain" description="BZIP" evidence="6">
    <location>
        <begin position="139"/>
        <end position="189"/>
    </location>
</feature>
<keyword evidence="5" id="KW-0539">Nucleus</keyword>
<evidence type="ECO:0000256" key="2">
    <source>
        <dbReference type="ARBA" id="ARBA00023015"/>
    </source>
</evidence>
<evidence type="ECO:0000256" key="3">
    <source>
        <dbReference type="ARBA" id="ARBA00023125"/>
    </source>
</evidence>
<dbReference type="PANTHER" id="PTHR15284:SF0">
    <property type="entry name" value="GH23983P"/>
    <property type="match status" value="1"/>
</dbReference>
<dbReference type="InterPro" id="IPR047229">
    <property type="entry name" value="NFIL3-like"/>
</dbReference>
<dbReference type="FunFam" id="1.20.5.170:FF:000025">
    <property type="entry name" value="nuclear factor interleukin-3-regulated protein-like"/>
    <property type="match status" value="1"/>
</dbReference>
<keyword evidence="3" id="KW-0238">DNA-binding</keyword>
<dbReference type="PANTHER" id="PTHR15284">
    <property type="entry name" value="NUCLEAR FACTOR INTERLEUKIN-3-REGULATED PROTEIN"/>
    <property type="match status" value="1"/>
</dbReference>
<dbReference type="PROSITE" id="PS00036">
    <property type="entry name" value="BZIP_BASIC"/>
    <property type="match status" value="1"/>
</dbReference>
<dbReference type="GO" id="GO:0003700">
    <property type="term" value="F:DNA-binding transcription factor activity"/>
    <property type="evidence" value="ECO:0007669"/>
    <property type="project" value="InterPro"/>
</dbReference>
<dbReference type="PROSITE" id="PS50217">
    <property type="entry name" value="BZIP"/>
    <property type="match status" value="1"/>
</dbReference>